<gene>
    <name evidence="5" type="ORF">RH857_08040</name>
</gene>
<evidence type="ECO:0000259" key="4">
    <source>
        <dbReference type="Pfam" id="PF00561"/>
    </source>
</evidence>
<keyword evidence="6" id="KW-1185">Reference proteome</keyword>
<name>A0ABU1FTU0_9MICC</name>
<accession>A0ABU1FTU0</accession>
<dbReference type="Pfam" id="PF00501">
    <property type="entry name" value="AMP-binding"/>
    <property type="match status" value="1"/>
</dbReference>
<dbReference type="PROSITE" id="PS00455">
    <property type="entry name" value="AMP_BINDING"/>
    <property type="match status" value="1"/>
</dbReference>
<evidence type="ECO:0000256" key="1">
    <source>
        <dbReference type="ARBA" id="ARBA00006432"/>
    </source>
</evidence>
<dbReference type="InterPro" id="IPR000873">
    <property type="entry name" value="AMP-dep_synth/lig_dom"/>
</dbReference>
<dbReference type="RefSeq" id="WP_310537459.1">
    <property type="nucleotide sequence ID" value="NZ_BAAAOC010000088.1"/>
</dbReference>
<dbReference type="InterPro" id="IPR029058">
    <property type="entry name" value="AB_hydrolase_fold"/>
</dbReference>
<evidence type="ECO:0000259" key="3">
    <source>
        <dbReference type="Pfam" id="PF00501"/>
    </source>
</evidence>
<feature type="domain" description="AMP-dependent synthetase/ligase" evidence="3">
    <location>
        <begin position="390"/>
        <end position="754"/>
    </location>
</feature>
<dbReference type="PANTHER" id="PTHR43201">
    <property type="entry name" value="ACYL-COA SYNTHETASE"/>
    <property type="match status" value="1"/>
</dbReference>
<dbReference type="InterPro" id="IPR000073">
    <property type="entry name" value="AB_hydrolase_1"/>
</dbReference>
<protein>
    <submittedName>
        <fullName evidence="5">Alpha/beta fold hydrolase</fullName>
    </submittedName>
</protein>
<evidence type="ECO:0000313" key="5">
    <source>
        <dbReference type="EMBL" id="MDR5712078.1"/>
    </source>
</evidence>
<dbReference type="EMBL" id="JAVKGT010000018">
    <property type="protein sequence ID" value="MDR5712078.1"/>
    <property type="molecule type" value="Genomic_DNA"/>
</dbReference>
<dbReference type="Gene3D" id="3.40.50.12780">
    <property type="entry name" value="N-terminal domain of ligase-like"/>
    <property type="match status" value="1"/>
</dbReference>
<dbReference type="Pfam" id="PF00561">
    <property type="entry name" value="Abhydrolase_1"/>
    <property type="match status" value="1"/>
</dbReference>
<dbReference type="InterPro" id="IPR042099">
    <property type="entry name" value="ANL_N_sf"/>
</dbReference>
<dbReference type="SUPFAM" id="SSF56801">
    <property type="entry name" value="Acetyl-CoA synthetase-like"/>
    <property type="match status" value="1"/>
</dbReference>
<organism evidence="5 6">
    <name type="scientific">Nesterenkonia flava</name>
    <dbReference type="NCBI Taxonomy" id="469799"/>
    <lineage>
        <taxon>Bacteria</taxon>
        <taxon>Bacillati</taxon>
        <taxon>Actinomycetota</taxon>
        <taxon>Actinomycetes</taxon>
        <taxon>Micrococcales</taxon>
        <taxon>Micrococcaceae</taxon>
        <taxon>Nesterenkonia</taxon>
    </lineage>
</organism>
<dbReference type="InterPro" id="IPR020845">
    <property type="entry name" value="AMP-binding_CS"/>
</dbReference>
<proteinExistence type="inferred from homology"/>
<keyword evidence="2" id="KW-0436">Ligase</keyword>
<reference evidence="6" key="1">
    <citation type="submission" date="2023-07" db="EMBL/GenBank/DDBJ databases">
        <title>Description of three actinobacteria isolated from air of manufacturing shop in a pharmaceutical factory.</title>
        <authorList>
            <person name="Zhang D.-F."/>
        </authorList>
    </citation>
    <scope>NUCLEOTIDE SEQUENCE [LARGE SCALE GENOMIC DNA]</scope>
    <source>
        <strain evidence="6">CCTCC AB 207010</strain>
    </source>
</reference>
<dbReference type="PANTHER" id="PTHR43201:SF5">
    <property type="entry name" value="MEDIUM-CHAIN ACYL-COA LIGASE ACSF2, MITOCHONDRIAL"/>
    <property type="match status" value="1"/>
</dbReference>
<dbReference type="Proteomes" id="UP001260872">
    <property type="component" value="Unassembled WGS sequence"/>
</dbReference>
<comment type="similarity">
    <text evidence="1">Belongs to the ATP-dependent AMP-binding enzyme family.</text>
</comment>
<dbReference type="Gene3D" id="3.40.50.1820">
    <property type="entry name" value="alpha/beta hydrolase"/>
    <property type="match status" value="1"/>
</dbReference>
<evidence type="ECO:0000313" key="6">
    <source>
        <dbReference type="Proteomes" id="UP001260872"/>
    </source>
</evidence>
<dbReference type="GO" id="GO:0016787">
    <property type="term" value="F:hydrolase activity"/>
    <property type="evidence" value="ECO:0007669"/>
    <property type="project" value="UniProtKB-KW"/>
</dbReference>
<keyword evidence="5" id="KW-0378">Hydrolase</keyword>
<dbReference type="SUPFAM" id="SSF53474">
    <property type="entry name" value="alpha/beta-Hydrolases"/>
    <property type="match status" value="1"/>
</dbReference>
<feature type="domain" description="AB hydrolase-1" evidence="4">
    <location>
        <begin position="81"/>
        <end position="342"/>
    </location>
</feature>
<evidence type="ECO:0000256" key="2">
    <source>
        <dbReference type="ARBA" id="ARBA00022598"/>
    </source>
</evidence>
<comment type="caution">
    <text evidence="5">The sequence shown here is derived from an EMBL/GenBank/DDBJ whole genome shotgun (WGS) entry which is preliminary data.</text>
</comment>
<sequence length="934" mass="99410">MNPLRSTLSALPSDLSPWREIPAASARRPFDVFADAPSRFPGVDPEWSRLVRAKTDDGEHTFHVLDNGPALRARGITPTGTILAVHGNPTWSYLWRGVLAAAVERAEQSAAQGGQAWRVIAPDQLDMGYSDRLAHPEAPHAEAASYRRLEQRLGDLDGLMDALDVEVDKPLVTLGHDWGGIISLGWATRQNQAVDAVVSLNTAVDHPSGEPVPPALRAAMAPGLLPVSTVLTDGFLRVTLALAEGGLNETVRQAYRSPYVSRLGRGGIGGFVADIPALAQHASRTVLEEVSAGLRAWDKPALFIWGPKDPVFRDRYLADLLDRIPHADLHRFEGAGHLVAEDRNISEVLFTWLSDRFDDDAGRQSLTSPAPAAEVLGLHEQLDSMTLTWHKGAPAVVDMTTSETDRTLTWGELKDQVEALAVGLYELGVRPGHRVSLLVQPGNSLTVILYACLRLGAAAVVADAGLGLKGMTRAVRSARPDWVIGELPGLTVARTLGWPGQRISVDALSQKQVSWLGTVASVERLLRRHAGAALQNVPAPAPEAEAAVLFTSGSTGPAKGVIYTHERLGALVALLRRQFDVKPGASLIAGFAPFALLGPAIGATSVTPDMSVTKPATLTAQAVAEAALAGKATMFFGSPAALRNVVDTSGALSEEQSQALRRIRLVLSAGAPVHPDLLDAVQDLFPNAEIHTPYGMTEGLLQADITREQVHEAMSTAQPGVCVGRPVDGVHFRLAPLDELGRPAEDLLTAEEAPGVLSEIVVSAAHLKAAYDRLWYTDRQSRRDTADGLLWHRTGDIGHIDAEGRLWIQGRLQHVITTPAGPIGPGVVETPVDTLAEVSRSAAVGVGPEGTQAVVVIVEPVRSATRSASLSVGRSPLARPEFASAVRRAAGDAPVAAVLVVEELPTDIRHNSKIDRSRLASWAESVLAGEKASL</sequence>